<evidence type="ECO:0000256" key="1">
    <source>
        <dbReference type="SAM" id="Phobius"/>
    </source>
</evidence>
<dbReference type="RefSeq" id="WP_093991010.1">
    <property type="nucleotide sequence ID" value="NZ_FXZK01000001.1"/>
</dbReference>
<dbReference type="PANTHER" id="PTHR37422:SF13">
    <property type="entry name" value="LIPOPOLYSACCHARIDE BIOSYNTHESIS PROTEIN PA4999-RELATED"/>
    <property type="match status" value="1"/>
</dbReference>
<feature type="transmembrane region" description="Helical" evidence="1">
    <location>
        <begin position="124"/>
        <end position="145"/>
    </location>
</feature>
<reference evidence="2 3" key="1">
    <citation type="submission" date="2017-05" db="EMBL/GenBank/DDBJ databases">
        <authorList>
            <person name="Song R."/>
            <person name="Chenine A.L."/>
            <person name="Ruprecht R.M."/>
        </authorList>
    </citation>
    <scope>NUCLEOTIDE SEQUENCE [LARGE SCALE GENOMIC DNA]</scope>
    <source>
        <strain evidence="2 3">CECT 8899</strain>
    </source>
</reference>
<evidence type="ECO:0000313" key="3">
    <source>
        <dbReference type="Proteomes" id="UP000201613"/>
    </source>
</evidence>
<proteinExistence type="predicted"/>
<feature type="transmembrane region" description="Helical" evidence="1">
    <location>
        <begin position="275"/>
        <end position="293"/>
    </location>
</feature>
<dbReference type="AlphaFoldDB" id="A0A238LBF1"/>
<dbReference type="PANTHER" id="PTHR37422">
    <property type="entry name" value="TEICHURONIC ACID BIOSYNTHESIS PROTEIN TUAE"/>
    <property type="match status" value="1"/>
</dbReference>
<protein>
    <recommendedName>
        <fullName evidence="4">O-Antigen ligase</fullName>
    </recommendedName>
</protein>
<accession>A0A238LBF1</accession>
<keyword evidence="3" id="KW-1185">Reference proteome</keyword>
<organism evidence="2 3">
    <name type="scientific">Flavimaricola marinus</name>
    <dbReference type="NCBI Taxonomy" id="1819565"/>
    <lineage>
        <taxon>Bacteria</taxon>
        <taxon>Pseudomonadati</taxon>
        <taxon>Pseudomonadota</taxon>
        <taxon>Alphaproteobacteria</taxon>
        <taxon>Rhodobacterales</taxon>
        <taxon>Paracoccaceae</taxon>
        <taxon>Flavimaricola</taxon>
    </lineage>
</organism>
<sequence>MPNAVASLALVLWPVASVLLFRALPPGRALIACLLIGYLFLPPPPAGFDFPLMPPLNKETIPSLMVIVLSLALYRGKVQFIPESTALRVLLAVFVFSPFATVLTNPEPVFYGQVGLPGLRLREAVALMVQQSVLVAPFLLARAFLKSEQDQRDILLALFLGGMIYSLPMLLEVRLSPQLNIWIYGYFQHNFEQMIRGDGFRPIVFLYHGLWVAFFAMTSVVAAVALARAEPRRNKAYYAICALYLMAVLILCKSLGSLLYAIGAVPLLLVAGRRMLMHVAVLFAVVALAYPMLKSVDVVPTEEILHLAAQIDPERSNSLRVRFDNEDILVERAYGKPVFGWGIWGRNHILDGNSGRILTITDGRWIIVIGVFGWLGFLAEFGLLTLPIFLMWKKAMAGDPAAMSPFVGPVALLLAINCIDLIPNATLTPLTWLLAGALMGYAEQFVPQGKPRPEPLRAVL</sequence>
<feature type="transmembrane region" description="Helical" evidence="1">
    <location>
        <begin position="154"/>
        <end position="171"/>
    </location>
</feature>
<dbReference type="EMBL" id="FXZK01000001">
    <property type="protein sequence ID" value="SMY06893.1"/>
    <property type="molecule type" value="Genomic_DNA"/>
</dbReference>
<dbReference type="OrthoDB" id="7595044at2"/>
<evidence type="ECO:0008006" key="4">
    <source>
        <dbReference type="Google" id="ProtNLM"/>
    </source>
</evidence>
<keyword evidence="1" id="KW-0472">Membrane</keyword>
<gene>
    <name evidence="2" type="ORF">LOM8899_01023</name>
</gene>
<feature type="transmembrane region" description="Helical" evidence="1">
    <location>
        <begin position="86"/>
        <end position="104"/>
    </location>
</feature>
<feature type="transmembrane region" description="Helical" evidence="1">
    <location>
        <begin position="238"/>
        <end position="263"/>
    </location>
</feature>
<evidence type="ECO:0000313" key="2">
    <source>
        <dbReference type="EMBL" id="SMY06893.1"/>
    </source>
</evidence>
<keyword evidence="1" id="KW-0812">Transmembrane</keyword>
<feature type="transmembrane region" description="Helical" evidence="1">
    <location>
        <begin position="55"/>
        <end position="74"/>
    </location>
</feature>
<keyword evidence="1" id="KW-1133">Transmembrane helix</keyword>
<dbReference type="Proteomes" id="UP000201613">
    <property type="component" value="Unassembled WGS sequence"/>
</dbReference>
<name>A0A238LBF1_9RHOB</name>
<feature type="transmembrane region" description="Helical" evidence="1">
    <location>
        <begin position="204"/>
        <end position="226"/>
    </location>
</feature>
<dbReference type="InterPro" id="IPR051533">
    <property type="entry name" value="WaaL-like"/>
</dbReference>
<feature type="transmembrane region" description="Helical" evidence="1">
    <location>
        <begin position="365"/>
        <end position="390"/>
    </location>
</feature>